<protein>
    <submittedName>
        <fullName evidence="3">Methyltransferase domain-containing protein</fullName>
    </submittedName>
</protein>
<name>A0A4V1M7I8_9BACT</name>
<feature type="coiled-coil region" evidence="1">
    <location>
        <begin position="825"/>
        <end position="859"/>
    </location>
</feature>
<reference evidence="3 4" key="1">
    <citation type="submission" date="2019-01" db="EMBL/GenBank/DDBJ databases">
        <title>Lacibacter sp. strain TTM-7.</title>
        <authorList>
            <person name="Chen W.-M."/>
        </authorList>
    </citation>
    <scope>NUCLEOTIDE SEQUENCE [LARGE SCALE GENOMIC DNA]</scope>
    <source>
        <strain evidence="3 4">TTM-7</strain>
    </source>
</reference>
<evidence type="ECO:0000313" key="4">
    <source>
        <dbReference type="Proteomes" id="UP000290204"/>
    </source>
</evidence>
<organism evidence="3 4">
    <name type="scientific">Lacibacter luteus</name>
    <dbReference type="NCBI Taxonomy" id="2508719"/>
    <lineage>
        <taxon>Bacteria</taxon>
        <taxon>Pseudomonadati</taxon>
        <taxon>Bacteroidota</taxon>
        <taxon>Chitinophagia</taxon>
        <taxon>Chitinophagales</taxon>
        <taxon>Chitinophagaceae</taxon>
        <taxon>Lacibacter</taxon>
    </lineage>
</organism>
<dbReference type="GO" id="GO:0008168">
    <property type="term" value="F:methyltransferase activity"/>
    <property type="evidence" value="ECO:0007669"/>
    <property type="project" value="UniProtKB-KW"/>
</dbReference>
<dbReference type="SUPFAM" id="SSF53335">
    <property type="entry name" value="S-adenosyl-L-methionine-dependent methyltransferases"/>
    <property type="match status" value="1"/>
</dbReference>
<dbReference type="RefSeq" id="WP_129131396.1">
    <property type="nucleotide sequence ID" value="NZ_SDHW01000003.1"/>
</dbReference>
<evidence type="ECO:0000256" key="1">
    <source>
        <dbReference type="SAM" id="Coils"/>
    </source>
</evidence>
<dbReference type="Gene3D" id="3.40.50.150">
    <property type="entry name" value="Vaccinia Virus protein VP39"/>
    <property type="match status" value="1"/>
</dbReference>
<keyword evidence="1" id="KW-0175">Coiled coil</keyword>
<keyword evidence="3" id="KW-0489">Methyltransferase</keyword>
<evidence type="ECO:0000313" key="3">
    <source>
        <dbReference type="EMBL" id="RXK60022.1"/>
    </source>
</evidence>
<dbReference type="GO" id="GO:0032259">
    <property type="term" value="P:methylation"/>
    <property type="evidence" value="ECO:0007669"/>
    <property type="project" value="UniProtKB-KW"/>
</dbReference>
<evidence type="ECO:0000259" key="2">
    <source>
        <dbReference type="Pfam" id="PF08242"/>
    </source>
</evidence>
<dbReference type="EMBL" id="SDHW01000003">
    <property type="protein sequence ID" value="RXK60022.1"/>
    <property type="molecule type" value="Genomic_DNA"/>
</dbReference>
<proteinExistence type="predicted"/>
<dbReference type="AlphaFoldDB" id="A0A4V1M7I8"/>
<comment type="caution">
    <text evidence="3">The sequence shown here is derived from an EMBL/GenBank/DDBJ whole genome shotgun (WGS) entry which is preliminary data.</text>
</comment>
<dbReference type="InterPro" id="IPR013217">
    <property type="entry name" value="Methyltransf_12"/>
</dbReference>
<dbReference type="OrthoDB" id="9789123at2"/>
<sequence>MNISERYTKEGFVWLPNEKKTFRYSDGDENEANILNAIQTSEDLSVGSQELNKKIIDWPTKYHLSSQRVNLLYPVINIIKDAEILEVGSGCGAITRYLAETGKEVIALEGGRRRSEITGMRCRDLQNVQVYNDNFLDFDIDKKFDIVTLIGVLECSSIYSDAQNPIQEILKKAKKFLKPDGSLIIAIENRLGLKYFAGAPEDHLDEPYIGLENRYDKKGPVTFGKKELEQLLHDAEFKVQDFLFAFPDYKFPLAIITTNGVQDQTINIADILKTRTTYYKSSPYPSSFSEEAVWPLIAKNNLTGDLANSFLVLASNSDVSKLEINALAYTFSTESRKPEFCKVNKFIKNENGYLVCREKKHQAFQNRSKKIVHDLTEHEYIQGDLYLNGLLKIVNQKNWHITDVYNWFKPWAAYLLSKSVKTEEGYYFLDGKYFDASPFNAFGLENGEGFQLFDLEWLVKEKLRLDYVLFRGFYYSFSYIDKIQRPESGYYHSRSEIVLDVLKDIFNKELLDLVYYREKERELLKEVVETVPDVFFDSGIKYSDTEEYLQAHLFKNSVFEPLSQIAIQFFWRYPGIDFSETDSASQLAELTTEINVVRYKTPINSSEIDAIRLDIGNRIGLLNIHDIKLTDDAGSVLWIWNKIADEQNDVLLIEDKINWPGKTVQIAASDDPYIIIKSNEASNLQLKNATFIEISISALSNEQLQVLKYFPSTLNYTANTDEESQTNIVSRLNSIDKELKFFAAKESLNIVMYEKLVSLLHEAQDPKKTSAFQEQINSLNNKVNALMKEAADSNTLILLLREKSTAQLTENIKLQEKLKLNAIAKELLETNLQAKEAALVDLKQQLQTFSEQVSKLIDQSNMLYDTTRRLETEKKELHSIKVAFQHRINELQQKHEDVSGLLKTEIALNIQKNEKIETLNSVIKKLDEFYEKKNAVAVLYNKLKGKKVIS</sequence>
<keyword evidence="4" id="KW-1185">Reference proteome</keyword>
<dbReference type="Proteomes" id="UP000290204">
    <property type="component" value="Unassembled WGS sequence"/>
</dbReference>
<accession>A0A4V1M7I8</accession>
<keyword evidence="3" id="KW-0808">Transferase</keyword>
<feature type="coiled-coil region" evidence="1">
    <location>
        <begin position="769"/>
        <end position="796"/>
    </location>
</feature>
<dbReference type="Pfam" id="PF08242">
    <property type="entry name" value="Methyltransf_12"/>
    <property type="match status" value="1"/>
</dbReference>
<dbReference type="InterPro" id="IPR029063">
    <property type="entry name" value="SAM-dependent_MTases_sf"/>
</dbReference>
<dbReference type="CDD" id="cd02440">
    <property type="entry name" value="AdoMet_MTases"/>
    <property type="match status" value="1"/>
</dbReference>
<feature type="domain" description="Methyltransferase type 12" evidence="2">
    <location>
        <begin position="85"/>
        <end position="183"/>
    </location>
</feature>
<gene>
    <name evidence="3" type="ORF">ESA94_13320</name>
</gene>